<evidence type="ECO:0000256" key="5">
    <source>
        <dbReference type="ARBA" id="ARBA00022723"/>
    </source>
</evidence>
<dbReference type="EC" id="2.1.1.-" evidence="10"/>
<comment type="catalytic activity">
    <reaction evidence="2 10">
        <text>beta-D-fructose 1-phosphate + H2O = D-fructose + phosphate</text>
        <dbReference type="Rhea" id="RHEA:35603"/>
        <dbReference type="ChEBI" id="CHEBI:15377"/>
        <dbReference type="ChEBI" id="CHEBI:37721"/>
        <dbReference type="ChEBI" id="CHEBI:43474"/>
        <dbReference type="ChEBI" id="CHEBI:138881"/>
    </reaction>
</comment>
<organism evidence="12 13">
    <name type="scientific">Xylocopa violacea</name>
    <name type="common">Violet carpenter bee</name>
    <name type="synonym">Apis violacea</name>
    <dbReference type="NCBI Taxonomy" id="135666"/>
    <lineage>
        <taxon>Eukaryota</taxon>
        <taxon>Metazoa</taxon>
        <taxon>Ecdysozoa</taxon>
        <taxon>Arthropoda</taxon>
        <taxon>Hexapoda</taxon>
        <taxon>Insecta</taxon>
        <taxon>Pterygota</taxon>
        <taxon>Neoptera</taxon>
        <taxon>Endopterygota</taxon>
        <taxon>Hymenoptera</taxon>
        <taxon>Apocrita</taxon>
        <taxon>Aculeata</taxon>
        <taxon>Apoidea</taxon>
        <taxon>Anthophila</taxon>
        <taxon>Apidae</taxon>
        <taxon>Xylocopa</taxon>
        <taxon>Xylocopa</taxon>
    </lineage>
</organism>
<keyword evidence="13" id="KW-1185">Reference proteome</keyword>
<dbReference type="InterPro" id="IPR039763">
    <property type="entry name" value="ARMT1"/>
</dbReference>
<comment type="catalytic activity">
    <reaction evidence="1 10">
        <text>L-glutamyl-[protein] + S-adenosyl-L-methionine = [protein]-L-glutamate 5-O-methyl ester + S-adenosyl-L-homocysteine</text>
        <dbReference type="Rhea" id="RHEA:24452"/>
        <dbReference type="Rhea" id="RHEA-COMP:10208"/>
        <dbReference type="Rhea" id="RHEA-COMP:10311"/>
        <dbReference type="ChEBI" id="CHEBI:29973"/>
        <dbReference type="ChEBI" id="CHEBI:57856"/>
        <dbReference type="ChEBI" id="CHEBI:59789"/>
        <dbReference type="ChEBI" id="CHEBI:82795"/>
    </reaction>
</comment>
<evidence type="ECO:0000256" key="9">
    <source>
        <dbReference type="ARBA" id="ARBA00048809"/>
    </source>
</evidence>
<evidence type="ECO:0000256" key="7">
    <source>
        <dbReference type="ARBA" id="ARBA00023211"/>
    </source>
</evidence>
<dbReference type="PANTHER" id="PTHR12260:SF6">
    <property type="entry name" value="DAMAGE-CONTROL PHOSPHATASE ARMT1"/>
    <property type="match status" value="1"/>
</dbReference>
<evidence type="ECO:0000256" key="8">
    <source>
        <dbReference type="ARBA" id="ARBA00045980"/>
    </source>
</evidence>
<dbReference type="Pfam" id="PF01937">
    <property type="entry name" value="ARMT1-like_dom"/>
    <property type="match status" value="1"/>
</dbReference>
<name>A0ABP1P4Y9_XYLVO</name>
<keyword evidence="7 10" id="KW-0464">Manganese</keyword>
<evidence type="ECO:0000313" key="13">
    <source>
        <dbReference type="Proteomes" id="UP001642520"/>
    </source>
</evidence>
<dbReference type="EC" id="3.1.3.-" evidence="10"/>
<dbReference type="PANTHER" id="PTHR12260">
    <property type="entry name" value="DAMAGE-CONTROL PHOSPHATASE ARMT1"/>
    <property type="match status" value="1"/>
</dbReference>
<dbReference type="InterPro" id="IPR036075">
    <property type="entry name" value="ARMT-1-like_metal-bd_sf"/>
</dbReference>
<evidence type="ECO:0000313" key="12">
    <source>
        <dbReference type="EMBL" id="CAL7948320.1"/>
    </source>
</evidence>
<dbReference type="SUPFAM" id="SSF111321">
    <property type="entry name" value="AF1104-like"/>
    <property type="match status" value="1"/>
</dbReference>
<evidence type="ECO:0000256" key="10">
    <source>
        <dbReference type="RuleBase" id="RU367030"/>
    </source>
</evidence>
<evidence type="ECO:0000259" key="11">
    <source>
        <dbReference type="Pfam" id="PF01937"/>
    </source>
</evidence>
<evidence type="ECO:0000256" key="3">
    <source>
        <dbReference type="ARBA" id="ARBA00009519"/>
    </source>
</evidence>
<evidence type="ECO:0000256" key="2">
    <source>
        <dbReference type="ARBA" id="ARBA00001326"/>
    </source>
</evidence>
<dbReference type="Proteomes" id="UP001642520">
    <property type="component" value="Unassembled WGS sequence"/>
</dbReference>
<protein>
    <recommendedName>
        <fullName evidence="10">Sugar phosphate phosphatase</fullName>
        <ecNumber evidence="10">2.1.1.-</ecNumber>
        <ecNumber evidence="10">3.1.3.-</ecNumber>
    </recommendedName>
</protein>
<evidence type="ECO:0000256" key="4">
    <source>
        <dbReference type="ARBA" id="ARBA00022596"/>
    </source>
</evidence>
<dbReference type="EMBL" id="CAXAJV020001299">
    <property type="protein sequence ID" value="CAL7948320.1"/>
    <property type="molecule type" value="Genomic_DNA"/>
</dbReference>
<gene>
    <name evidence="12" type="ORF">XYLVIOL_LOCUS8788</name>
</gene>
<sequence length="479" mass="55545">MEIFIRLLIANLKTDIMTQRSNSIDIRDLQDTRTPFGEPLSGIYKQSFAYITIKDRLPVILTKIIDTLSRNKENIAQKYGENATEEVKQITGFLSKLKNEIATNKTIKPIRLLPDAVDNDAEDWNRYLIKRTEIENGTPLWFNTLWLYCECYMYRVIAQEFALMKYIKNYDPFEEQKQTAFTNSLISIQALSTYTMNLVQRVENLSIVETKEELFKLFKTNLWGNKCDLSLSAGAEVSQNSNPIEALKSLDKDILVDNSEFVWNLLRKKVSSSTHIIDIILDNAGYEFLTDLCLAVFLISSKFTEKIRFYVKRYPWYISDINKNDFLWTLEYMKNSSNKSMQELATLSQNYLKNNVWTIEEESYWTGPYELAEMKERDPVLYAKLSEAKLAIFKGDLNYRKLVGDINWEYTTEFKKSLRGFEPTNILSLRTVKSDVCVGLPPGVAEELFDKDEKWLYTGEYGLIQSTIAGVCHCSNITC</sequence>
<dbReference type="InterPro" id="IPR002791">
    <property type="entry name" value="ARMT1-like_metal-bd"/>
</dbReference>
<accession>A0ABP1P4Y9</accession>
<keyword evidence="10" id="KW-0489">Methyltransferase</keyword>
<evidence type="ECO:0000256" key="6">
    <source>
        <dbReference type="ARBA" id="ARBA00022801"/>
    </source>
</evidence>
<dbReference type="Gene3D" id="1.20.930.60">
    <property type="match status" value="1"/>
</dbReference>
<comment type="caution">
    <text evidence="12">The sequence shown here is derived from an EMBL/GenBank/DDBJ whole genome shotgun (WGS) entry which is preliminary data.</text>
</comment>
<proteinExistence type="inferred from homology"/>
<keyword evidence="10" id="KW-0808">Transferase</keyword>
<comment type="function">
    <text evidence="8 10">Metal-dependent phosphatase that shows phosphatase activity against several substrates, including fructose-1-phosphate and fructose-6-phosphate. Its preference for fructose-1-phosphate, a strong glycating agent that causes DNA damage rather than a canonical yeast metabolite, suggests a damage-control function in hexose phosphate metabolism. Has also been shown to have O-methyltransferase activity that methylates glutamate residues of target proteins to form gamma-glutamyl methyl ester residues. Possibly methylates PCNA, suggesting it is involved in the DNA damage response.</text>
</comment>
<comment type="domain">
    <text evidence="10">Subfamily III proteins have a conserved RTxK motif about 40-50 residues from the C-terminus; the threonine may be replaced by serine or cysteine.</text>
</comment>
<keyword evidence="5 10" id="KW-0479">Metal-binding</keyword>
<dbReference type="Gene3D" id="3.40.50.10880">
    <property type="entry name" value="Uncharacterised protein PF01937, DUF89, domain 3"/>
    <property type="match status" value="1"/>
</dbReference>
<comment type="catalytic activity">
    <reaction evidence="9 10">
        <text>beta-D-fructose 6-phosphate = dihydroxyacetone + D-glyceraldehyde 3-phosphate</text>
        <dbReference type="Rhea" id="RHEA:28002"/>
        <dbReference type="ChEBI" id="CHEBI:16016"/>
        <dbReference type="ChEBI" id="CHEBI:57634"/>
        <dbReference type="ChEBI" id="CHEBI:59776"/>
    </reaction>
</comment>
<keyword evidence="4" id="KW-0533">Nickel</keyword>
<keyword evidence="6 10" id="KW-0378">Hydrolase</keyword>
<comment type="cofactor">
    <cofactor evidence="10">
        <name>Mn(2+)</name>
        <dbReference type="ChEBI" id="CHEBI:29035"/>
    </cofactor>
    <cofactor evidence="10">
        <name>Ni(2+)</name>
        <dbReference type="ChEBI" id="CHEBI:49786"/>
    </cofactor>
</comment>
<feature type="domain" description="Damage-control phosphatase ARMT1-like metal-binding" evidence="11">
    <location>
        <begin position="52"/>
        <end position="447"/>
    </location>
</feature>
<comment type="similarity">
    <text evidence="3 10">Belongs to the damage-control phosphatase family. Sugar phosphate phosphatase III subfamily.</text>
</comment>
<evidence type="ECO:0000256" key="1">
    <source>
        <dbReference type="ARBA" id="ARBA00000807"/>
    </source>
</evidence>
<reference evidence="12 13" key="1">
    <citation type="submission" date="2024-08" db="EMBL/GenBank/DDBJ databases">
        <authorList>
            <person name="Will J Nash"/>
            <person name="Angela Man"/>
            <person name="Seanna McTaggart"/>
            <person name="Kendall Baker"/>
            <person name="Tom Barker"/>
            <person name="Leah Catchpole"/>
            <person name="Alex Durrant"/>
            <person name="Karim Gharbi"/>
            <person name="Naomi Irish"/>
            <person name="Gemy Kaithakottil"/>
            <person name="Debby Ku"/>
            <person name="Aaliyah Providence"/>
            <person name="Felix Shaw"/>
            <person name="David Swarbreck"/>
            <person name="Chris Watkins"/>
            <person name="Ann M. McCartney"/>
            <person name="Giulio Formenti"/>
            <person name="Alice Mouton"/>
            <person name="Noel Vella"/>
            <person name="Bjorn M von Reumont"/>
            <person name="Adriana Vella"/>
            <person name="Wilfried Haerty"/>
        </authorList>
    </citation>
    <scope>NUCLEOTIDE SEQUENCE [LARGE SCALE GENOMIC DNA]</scope>
</reference>